<reference evidence="3 4" key="1">
    <citation type="submission" date="2020-05" db="EMBL/GenBank/DDBJ databases">
        <title>Complete genome sequencing of Campylobacter and Arcobacter type strains.</title>
        <authorList>
            <person name="Miller W.G."/>
            <person name="Yee E."/>
        </authorList>
    </citation>
    <scope>NUCLEOTIDE SEQUENCE [LARGE SCALE GENOMIC DNA]</scope>
    <source>
        <strain evidence="3 4">LMG 26156</strain>
    </source>
</reference>
<dbReference type="EMBL" id="CP053840">
    <property type="protein sequence ID" value="QKF65661.1"/>
    <property type="molecule type" value="Genomic_DNA"/>
</dbReference>
<protein>
    <submittedName>
        <fullName evidence="3">Membrane protein</fullName>
    </submittedName>
</protein>
<accession>A0AAE7B6T5</accession>
<dbReference type="RefSeq" id="WP_128358236.1">
    <property type="nucleotide sequence ID" value="NZ_CP053840.1"/>
</dbReference>
<keyword evidence="1" id="KW-0175">Coiled coil</keyword>
<dbReference type="KEGG" id="avp:AVENP_0079"/>
<dbReference type="Proteomes" id="UP000503482">
    <property type="component" value="Chromosome"/>
</dbReference>
<feature type="transmembrane region" description="Helical" evidence="2">
    <location>
        <begin position="20"/>
        <end position="41"/>
    </location>
</feature>
<evidence type="ECO:0000256" key="1">
    <source>
        <dbReference type="SAM" id="Coils"/>
    </source>
</evidence>
<proteinExistence type="predicted"/>
<dbReference type="SUPFAM" id="SSF46785">
    <property type="entry name" value="Winged helix' DNA-binding domain"/>
    <property type="match status" value="1"/>
</dbReference>
<name>A0AAE7B6T5_9BACT</name>
<keyword evidence="2" id="KW-0472">Membrane</keyword>
<sequence>MKDMINSFKANLYERTTSPLLGSFIFYWIICNYKFIVILFDKDLTSENKFVAIDNLYKTDYISISILNIPINGLLLPLLIALAYVLVLPFISKFIHKAWIWHQNELKKISNGKVLTEKEFGELQQKYFELELSFSKTFSEKDKEITQLRKFLDEKEHLLLESLNKIDEYKKDTKNTEELIQENQKLQNNLKTFSEHNTLLKKELDKTYRNSSDEERLIMKDFASNHKKETTLEEISKLLNLPELKADYILKNLIAKRLLTNEYSPNKQQYIYKVNDEGKKYIVENGLI</sequence>
<dbReference type="InterPro" id="IPR036390">
    <property type="entry name" value="WH_DNA-bd_sf"/>
</dbReference>
<gene>
    <name evidence="3" type="ORF">AVENP_0079</name>
</gene>
<keyword evidence="4" id="KW-1185">Reference proteome</keyword>
<feature type="transmembrane region" description="Helical" evidence="2">
    <location>
        <begin position="61"/>
        <end position="87"/>
    </location>
</feature>
<evidence type="ECO:0000313" key="4">
    <source>
        <dbReference type="Proteomes" id="UP000503482"/>
    </source>
</evidence>
<evidence type="ECO:0000256" key="2">
    <source>
        <dbReference type="SAM" id="Phobius"/>
    </source>
</evidence>
<keyword evidence="2" id="KW-1133">Transmembrane helix</keyword>
<evidence type="ECO:0000313" key="3">
    <source>
        <dbReference type="EMBL" id="QKF65661.1"/>
    </source>
</evidence>
<dbReference type="AlphaFoldDB" id="A0AAE7B6T5"/>
<feature type="coiled-coil region" evidence="1">
    <location>
        <begin position="152"/>
        <end position="203"/>
    </location>
</feature>
<organism evidence="3 4">
    <name type="scientific">Arcobacter venerupis</name>
    <dbReference type="NCBI Taxonomy" id="1054033"/>
    <lineage>
        <taxon>Bacteria</taxon>
        <taxon>Pseudomonadati</taxon>
        <taxon>Campylobacterota</taxon>
        <taxon>Epsilonproteobacteria</taxon>
        <taxon>Campylobacterales</taxon>
        <taxon>Arcobacteraceae</taxon>
        <taxon>Arcobacter</taxon>
    </lineage>
</organism>
<keyword evidence="2" id="KW-0812">Transmembrane</keyword>